<evidence type="ECO:0000313" key="2">
    <source>
        <dbReference type="Proteomes" id="UP001162483"/>
    </source>
</evidence>
<dbReference type="Proteomes" id="UP001162483">
    <property type="component" value="Unassembled WGS sequence"/>
</dbReference>
<sequence>MSCTVIGVLEDTAGTGSWCRMLPGRKRTQSKMAGAVYERQPAPGLPPSGRLYTWAEREVV</sequence>
<feature type="non-terminal residue" evidence="1">
    <location>
        <position position="60"/>
    </location>
</feature>
<protein>
    <submittedName>
        <fullName evidence="1">Uncharacterized protein</fullName>
    </submittedName>
</protein>
<name>A0ABN9DJC3_9NEOB</name>
<accession>A0ABN9DJC3</accession>
<keyword evidence="2" id="KW-1185">Reference proteome</keyword>
<reference evidence="1" key="1">
    <citation type="submission" date="2023-05" db="EMBL/GenBank/DDBJ databases">
        <authorList>
            <person name="Stuckert A."/>
        </authorList>
    </citation>
    <scope>NUCLEOTIDE SEQUENCE</scope>
</reference>
<organism evidence="1 2">
    <name type="scientific">Staurois parvus</name>
    <dbReference type="NCBI Taxonomy" id="386267"/>
    <lineage>
        <taxon>Eukaryota</taxon>
        <taxon>Metazoa</taxon>
        <taxon>Chordata</taxon>
        <taxon>Craniata</taxon>
        <taxon>Vertebrata</taxon>
        <taxon>Euteleostomi</taxon>
        <taxon>Amphibia</taxon>
        <taxon>Batrachia</taxon>
        <taxon>Anura</taxon>
        <taxon>Neobatrachia</taxon>
        <taxon>Ranoidea</taxon>
        <taxon>Ranidae</taxon>
        <taxon>Staurois</taxon>
    </lineage>
</organism>
<dbReference type="EMBL" id="CATNWA010014504">
    <property type="protein sequence ID" value="CAI9572577.1"/>
    <property type="molecule type" value="Genomic_DNA"/>
</dbReference>
<gene>
    <name evidence="1" type="ORF">SPARVUS_LOCUS7467877</name>
</gene>
<proteinExistence type="predicted"/>
<comment type="caution">
    <text evidence="1">The sequence shown here is derived from an EMBL/GenBank/DDBJ whole genome shotgun (WGS) entry which is preliminary data.</text>
</comment>
<evidence type="ECO:0000313" key="1">
    <source>
        <dbReference type="EMBL" id="CAI9572577.1"/>
    </source>
</evidence>